<evidence type="ECO:0000256" key="4">
    <source>
        <dbReference type="ARBA" id="ARBA00023128"/>
    </source>
</evidence>
<keyword evidence="9" id="KW-1185">Reference proteome</keyword>
<evidence type="ECO:0000313" key="9">
    <source>
        <dbReference type="Proteomes" id="UP001590950"/>
    </source>
</evidence>
<feature type="region of interest" description="Disordered" evidence="7">
    <location>
        <begin position="229"/>
        <end position="317"/>
    </location>
</feature>
<reference evidence="8 9" key="1">
    <citation type="submission" date="2024-09" db="EMBL/GenBank/DDBJ databases">
        <title>Rethinking Asexuality: The Enigmatic Case of Functional Sexual Genes in Lepraria (Stereocaulaceae).</title>
        <authorList>
            <person name="Doellman M."/>
            <person name="Sun Y."/>
            <person name="Barcenas-Pena A."/>
            <person name="Lumbsch H.T."/>
            <person name="Grewe F."/>
        </authorList>
    </citation>
    <scope>NUCLEOTIDE SEQUENCE [LARGE SCALE GENOMIC DNA]</scope>
    <source>
        <strain evidence="8 9">Mercado 3170</strain>
    </source>
</reference>
<gene>
    <name evidence="8" type="ORF">N7G274_000732</name>
</gene>
<accession>A0ABR4APP6</accession>
<evidence type="ECO:0000256" key="7">
    <source>
        <dbReference type="SAM" id="MobiDB-lite"/>
    </source>
</evidence>
<dbReference type="EMBL" id="JBEFKJ010000002">
    <property type="protein sequence ID" value="KAL2047690.1"/>
    <property type="molecule type" value="Genomic_DNA"/>
</dbReference>
<organism evidence="8 9">
    <name type="scientific">Stereocaulon virgatum</name>
    <dbReference type="NCBI Taxonomy" id="373712"/>
    <lineage>
        <taxon>Eukaryota</taxon>
        <taxon>Fungi</taxon>
        <taxon>Dikarya</taxon>
        <taxon>Ascomycota</taxon>
        <taxon>Pezizomycotina</taxon>
        <taxon>Lecanoromycetes</taxon>
        <taxon>OSLEUM clade</taxon>
        <taxon>Lecanoromycetidae</taxon>
        <taxon>Lecanorales</taxon>
        <taxon>Lecanorineae</taxon>
        <taxon>Stereocaulaceae</taxon>
        <taxon>Stereocaulon</taxon>
    </lineage>
</organism>
<dbReference type="InterPro" id="IPR018305">
    <property type="entry name" value="Ribosomal_m50"/>
</dbReference>
<keyword evidence="4" id="KW-0496">Mitochondrion</keyword>
<comment type="subcellular location">
    <subcellularLocation>
        <location evidence="1">Mitochondrion</location>
    </subcellularLocation>
</comment>
<dbReference type="Proteomes" id="UP001590950">
    <property type="component" value="Unassembled WGS sequence"/>
</dbReference>
<proteinExistence type="inferred from homology"/>
<protein>
    <recommendedName>
        <fullName evidence="6">Large ribosomal subunit protein mL50</fullName>
    </recommendedName>
</protein>
<keyword evidence="5" id="KW-0687">Ribonucleoprotein</keyword>
<feature type="compositionally biased region" description="Acidic residues" evidence="7">
    <location>
        <begin position="237"/>
        <end position="249"/>
    </location>
</feature>
<evidence type="ECO:0000313" key="8">
    <source>
        <dbReference type="EMBL" id="KAL2047690.1"/>
    </source>
</evidence>
<evidence type="ECO:0000256" key="5">
    <source>
        <dbReference type="ARBA" id="ARBA00023274"/>
    </source>
</evidence>
<evidence type="ECO:0000256" key="2">
    <source>
        <dbReference type="ARBA" id="ARBA00008860"/>
    </source>
</evidence>
<evidence type="ECO:0000256" key="3">
    <source>
        <dbReference type="ARBA" id="ARBA00022980"/>
    </source>
</evidence>
<name>A0ABR4APP6_9LECA</name>
<keyword evidence="3" id="KW-0689">Ribosomal protein</keyword>
<evidence type="ECO:0000256" key="1">
    <source>
        <dbReference type="ARBA" id="ARBA00004173"/>
    </source>
</evidence>
<sequence length="442" mass="49908">MAPTNRIGAIASRAPVRIASRPSYVCLQCRLVSSQAVHKSNPSSIYLPSRRHASGFINTEKWRKKIWGSENPPGQEDPYGAPGVLDQRAEERVVVEPESAKQVDTDEEELDDVEDYKRATTWEGLERVGYSSWGKEQFNMLHPFEGFMDPKLESREKIVVAVHRALVEVFALKQAGLPLVMDYDAGDVFLDNVDDFLLRLAKEAKFEIDATGEWRLVLEKQELEGDIIGSITPRADVDEDEEGDVEDTEEREKGEDLTEGEQSEEMVQKEDEDACRLAASSPATEPQAVETESLADYESSHHPSAEGPPTLSSIPDHVLLPEDNNWRNMSLEDPEIKFAVLKRVMQLTGTRIPDPVIADIKNTKLLLSHLLKKTKAKKLAENLVAGEAADLPNVQILERRYTFVHKEKELGRWKMIEQELEKRGLPVPGRRIRRTSPERVQN</sequence>
<dbReference type="Pfam" id="PF10501">
    <property type="entry name" value="Ribosomal_L50"/>
    <property type="match status" value="1"/>
</dbReference>
<evidence type="ECO:0000256" key="6">
    <source>
        <dbReference type="ARBA" id="ARBA00035183"/>
    </source>
</evidence>
<comment type="caution">
    <text evidence="8">The sequence shown here is derived from an EMBL/GenBank/DDBJ whole genome shotgun (WGS) entry which is preliminary data.</text>
</comment>
<comment type="similarity">
    <text evidence="2">Belongs to the mitochondrion-specific ribosomal protein mL50 family.</text>
</comment>